<sequence length="297" mass="33382">MFGFTQPFTALLVIEDGLNNAKGFTSRILWFFPEPVFCKMKQNILDEEECQILDTIKSQLVDFLADLYIHGESTYIVEDENKLKAVSVNRTQYHLSQEALMEFEQIHDNWELHTCQKNQHDALVGGIYSQGKSHILRLSVPIQLLLSAFANQHDEDSEAGISQESGSHDSEVCKNFVPTNIVMSEDEDSTVASDTDTEDADQNLDEDNETPNPAFPNNTPISAQAITIAYSLVDTCLSQLLKCSSFESKNHQQTGKRACNLLSDWRTLACPYQHTKGHTTLTMKKVYNIPRITATGN</sequence>
<gene>
    <name evidence="2" type="ORF">P5673_012410</name>
</gene>
<accession>A0AAD9V815</accession>
<protein>
    <submittedName>
        <fullName evidence="2">Uncharacterized protein</fullName>
    </submittedName>
</protein>
<dbReference type="Proteomes" id="UP001249851">
    <property type="component" value="Unassembled WGS sequence"/>
</dbReference>
<proteinExistence type="predicted"/>
<evidence type="ECO:0000313" key="2">
    <source>
        <dbReference type="EMBL" id="KAK2564170.1"/>
    </source>
</evidence>
<evidence type="ECO:0000256" key="1">
    <source>
        <dbReference type="SAM" id="MobiDB-lite"/>
    </source>
</evidence>
<name>A0AAD9V815_ACRCE</name>
<reference evidence="2" key="1">
    <citation type="journal article" date="2023" name="G3 (Bethesda)">
        <title>Whole genome assembly and annotation of the endangered Caribbean coral Acropora cervicornis.</title>
        <authorList>
            <person name="Selwyn J.D."/>
            <person name="Vollmer S.V."/>
        </authorList>
    </citation>
    <scope>NUCLEOTIDE SEQUENCE</scope>
    <source>
        <strain evidence="2">K2</strain>
    </source>
</reference>
<dbReference type="AlphaFoldDB" id="A0AAD9V815"/>
<evidence type="ECO:0000313" key="3">
    <source>
        <dbReference type="Proteomes" id="UP001249851"/>
    </source>
</evidence>
<feature type="compositionally biased region" description="Acidic residues" evidence="1">
    <location>
        <begin position="184"/>
        <end position="209"/>
    </location>
</feature>
<feature type="region of interest" description="Disordered" evidence="1">
    <location>
        <begin position="184"/>
        <end position="218"/>
    </location>
</feature>
<comment type="caution">
    <text evidence="2">The sequence shown here is derived from an EMBL/GenBank/DDBJ whole genome shotgun (WGS) entry which is preliminary data.</text>
</comment>
<keyword evidence="3" id="KW-1185">Reference proteome</keyword>
<dbReference type="EMBL" id="JARQWQ010000023">
    <property type="protein sequence ID" value="KAK2564170.1"/>
    <property type="molecule type" value="Genomic_DNA"/>
</dbReference>
<reference evidence="2" key="2">
    <citation type="journal article" date="2023" name="Science">
        <title>Genomic signatures of disease resistance in endangered staghorn corals.</title>
        <authorList>
            <person name="Vollmer S.V."/>
            <person name="Selwyn J.D."/>
            <person name="Despard B.A."/>
            <person name="Roesel C.L."/>
        </authorList>
    </citation>
    <scope>NUCLEOTIDE SEQUENCE</scope>
    <source>
        <strain evidence="2">K2</strain>
    </source>
</reference>
<organism evidence="2 3">
    <name type="scientific">Acropora cervicornis</name>
    <name type="common">Staghorn coral</name>
    <dbReference type="NCBI Taxonomy" id="6130"/>
    <lineage>
        <taxon>Eukaryota</taxon>
        <taxon>Metazoa</taxon>
        <taxon>Cnidaria</taxon>
        <taxon>Anthozoa</taxon>
        <taxon>Hexacorallia</taxon>
        <taxon>Scleractinia</taxon>
        <taxon>Astrocoeniina</taxon>
        <taxon>Acroporidae</taxon>
        <taxon>Acropora</taxon>
    </lineage>
</organism>